<feature type="transmembrane region" description="Helical" evidence="5">
    <location>
        <begin position="371"/>
        <end position="390"/>
    </location>
</feature>
<feature type="transmembrane region" description="Helical" evidence="5">
    <location>
        <begin position="550"/>
        <end position="570"/>
    </location>
</feature>
<feature type="compositionally biased region" description="Basic and acidic residues" evidence="4">
    <location>
        <begin position="314"/>
        <end position="335"/>
    </location>
</feature>
<dbReference type="InterPro" id="IPR003593">
    <property type="entry name" value="AAA+_ATPase"/>
</dbReference>
<dbReference type="InterPro" id="IPR027417">
    <property type="entry name" value="P-loop_NTPase"/>
</dbReference>
<feature type="transmembrane region" description="Helical" evidence="5">
    <location>
        <begin position="435"/>
        <end position="461"/>
    </location>
</feature>
<dbReference type="InterPro" id="IPR051782">
    <property type="entry name" value="ABC_Transporter_VariousFunc"/>
</dbReference>
<evidence type="ECO:0000256" key="2">
    <source>
        <dbReference type="ARBA" id="ARBA00022741"/>
    </source>
</evidence>
<evidence type="ECO:0000259" key="6">
    <source>
        <dbReference type="PROSITE" id="PS50893"/>
    </source>
</evidence>
<evidence type="ECO:0000256" key="1">
    <source>
        <dbReference type="ARBA" id="ARBA00022448"/>
    </source>
</evidence>
<protein>
    <recommendedName>
        <fullName evidence="6">ABC transporter domain-containing protein</fullName>
    </recommendedName>
</protein>
<keyword evidence="8" id="KW-1185">Reference proteome</keyword>
<organism evidence="7 8">
    <name type="scientific">Streptomyces cuspidosporus</name>
    <dbReference type="NCBI Taxonomy" id="66882"/>
    <lineage>
        <taxon>Bacteria</taxon>
        <taxon>Bacillati</taxon>
        <taxon>Actinomycetota</taxon>
        <taxon>Actinomycetes</taxon>
        <taxon>Kitasatosporales</taxon>
        <taxon>Streptomycetaceae</taxon>
        <taxon>Streptomyces</taxon>
    </lineage>
</organism>
<evidence type="ECO:0000256" key="5">
    <source>
        <dbReference type="SAM" id="Phobius"/>
    </source>
</evidence>
<feature type="domain" description="ABC transporter" evidence="6">
    <location>
        <begin position="1"/>
        <end position="210"/>
    </location>
</feature>
<keyword evidence="5" id="KW-0812">Transmembrane</keyword>
<dbReference type="Proteomes" id="UP001500253">
    <property type="component" value="Unassembled WGS sequence"/>
</dbReference>
<feature type="compositionally biased region" description="Low complexity" evidence="4">
    <location>
        <begin position="232"/>
        <end position="251"/>
    </location>
</feature>
<keyword evidence="1" id="KW-0813">Transport</keyword>
<sequence>MRGAWVLRGADLDVRPGSLIRVTGGNGSGKSTLLRMLAGIDAPTTGRITGRPRTAYVPERFPAELPFTALGYLTHLGRLHGLRRHAAAREALEWLEQFGADGHAHTPLAELSKGTSQKVAVAQALLAAPGLLVLDEAWTGLDQASRGTLDQAVLARVADGGAVVFVDHDPRRLADAADEVLRVADTRLVRERGGASAGPAFPAATTASGPYGPGKPAPDAAPGPRVRVDSEGPPGASLPTGLPGAPAAVPGAPADVPGAPVGAGPVVRLTVGAAHSDALLRALLTARPPWHIRAVTPVPAGVEQRAPGPAPDRAGAEQEDRAGRGDRADRGDRAGRGGPGGEAGSRPLPAGLALPALLRYQAALLARSQRWVPPVVLYGAFMAIGVMAGQPILDSFGYAAAALLPIAAWLVRVCVGNEPPAARNCAAAAAGPARVHLSSVLTGLCAAAGLGVVGAVFIALISDPKTSDQRIAVPLPEATSAGLLAALACALLGAAVGTLFSRPLLLSTGWGIQATALASLLVLVTDASPANAAVSDLVSGSHTGTVTLPLLPLALTGAVAAGATALACALSSRRS</sequence>
<dbReference type="Pfam" id="PF00005">
    <property type="entry name" value="ABC_tran"/>
    <property type="match status" value="1"/>
</dbReference>
<feature type="compositionally biased region" description="Low complexity" evidence="4">
    <location>
        <begin position="197"/>
        <end position="210"/>
    </location>
</feature>
<dbReference type="SMART" id="SM00382">
    <property type="entry name" value="AAA"/>
    <property type="match status" value="1"/>
</dbReference>
<dbReference type="PANTHER" id="PTHR42939">
    <property type="entry name" value="ABC TRANSPORTER ATP-BINDING PROTEIN ALBC-RELATED"/>
    <property type="match status" value="1"/>
</dbReference>
<dbReference type="Gene3D" id="3.40.50.300">
    <property type="entry name" value="P-loop containing nucleotide triphosphate hydrolases"/>
    <property type="match status" value="1"/>
</dbReference>
<keyword evidence="5" id="KW-0472">Membrane</keyword>
<gene>
    <name evidence="7" type="ORF">GCM10010246_55110</name>
</gene>
<evidence type="ECO:0000313" key="8">
    <source>
        <dbReference type="Proteomes" id="UP001500253"/>
    </source>
</evidence>
<dbReference type="EMBL" id="BAAASD010000028">
    <property type="protein sequence ID" value="GAA2358377.1"/>
    <property type="molecule type" value="Genomic_DNA"/>
</dbReference>
<dbReference type="InterPro" id="IPR003439">
    <property type="entry name" value="ABC_transporter-like_ATP-bd"/>
</dbReference>
<evidence type="ECO:0000256" key="4">
    <source>
        <dbReference type="SAM" id="MobiDB-lite"/>
    </source>
</evidence>
<keyword evidence="3" id="KW-0067">ATP-binding</keyword>
<name>A0ABP5TPI0_9ACTN</name>
<evidence type="ECO:0000256" key="3">
    <source>
        <dbReference type="ARBA" id="ARBA00022840"/>
    </source>
</evidence>
<feature type="transmembrane region" description="Helical" evidence="5">
    <location>
        <begin position="396"/>
        <end position="415"/>
    </location>
</feature>
<feature type="region of interest" description="Disordered" evidence="4">
    <location>
        <begin position="297"/>
        <end position="347"/>
    </location>
</feature>
<feature type="transmembrane region" description="Helical" evidence="5">
    <location>
        <begin position="481"/>
        <end position="500"/>
    </location>
</feature>
<feature type="transmembrane region" description="Helical" evidence="5">
    <location>
        <begin position="512"/>
        <end position="530"/>
    </location>
</feature>
<accession>A0ABP5TPI0</accession>
<keyword evidence="5" id="KW-1133">Transmembrane helix</keyword>
<dbReference type="PROSITE" id="PS50893">
    <property type="entry name" value="ABC_TRANSPORTER_2"/>
    <property type="match status" value="1"/>
</dbReference>
<dbReference type="SUPFAM" id="SSF52540">
    <property type="entry name" value="P-loop containing nucleoside triphosphate hydrolases"/>
    <property type="match status" value="1"/>
</dbReference>
<comment type="caution">
    <text evidence="7">The sequence shown here is derived from an EMBL/GenBank/DDBJ whole genome shotgun (WGS) entry which is preliminary data.</text>
</comment>
<dbReference type="PANTHER" id="PTHR42939:SF1">
    <property type="entry name" value="ABC TRANSPORTER ATP-BINDING PROTEIN ALBC-RELATED"/>
    <property type="match status" value="1"/>
</dbReference>
<evidence type="ECO:0000313" key="7">
    <source>
        <dbReference type="EMBL" id="GAA2358377.1"/>
    </source>
</evidence>
<keyword evidence="2" id="KW-0547">Nucleotide-binding</keyword>
<reference evidence="8" key="1">
    <citation type="journal article" date="2019" name="Int. J. Syst. Evol. Microbiol.">
        <title>The Global Catalogue of Microorganisms (GCM) 10K type strain sequencing project: providing services to taxonomists for standard genome sequencing and annotation.</title>
        <authorList>
            <consortium name="The Broad Institute Genomics Platform"/>
            <consortium name="The Broad Institute Genome Sequencing Center for Infectious Disease"/>
            <person name="Wu L."/>
            <person name="Ma J."/>
        </authorList>
    </citation>
    <scope>NUCLEOTIDE SEQUENCE [LARGE SCALE GENOMIC DNA]</scope>
    <source>
        <strain evidence="8">JCM 4316</strain>
    </source>
</reference>
<proteinExistence type="predicted"/>
<feature type="region of interest" description="Disordered" evidence="4">
    <location>
        <begin position="192"/>
        <end position="251"/>
    </location>
</feature>